<evidence type="ECO:0000313" key="5">
    <source>
        <dbReference type="Proteomes" id="UP000214588"/>
    </source>
</evidence>
<gene>
    <name evidence="4" type="ORF">CDO51_10585</name>
</gene>
<dbReference type="Proteomes" id="UP000214588">
    <property type="component" value="Unassembled WGS sequence"/>
</dbReference>
<feature type="domain" description="CBS" evidence="3">
    <location>
        <begin position="77"/>
        <end position="136"/>
    </location>
</feature>
<dbReference type="InterPro" id="IPR036390">
    <property type="entry name" value="WH_DNA-bd_sf"/>
</dbReference>
<dbReference type="AlphaFoldDB" id="A0A226BVR8"/>
<dbReference type="EMBL" id="NIQC01000028">
    <property type="protein sequence ID" value="OWZ83083.1"/>
    <property type="molecule type" value="Genomic_DNA"/>
</dbReference>
<dbReference type="InterPro" id="IPR046342">
    <property type="entry name" value="CBS_dom_sf"/>
</dbReference>
<dbReference type="InterPro" id="IPR036388">
    <property type="entry name" value="WH-like_DNA-bd_sf"/>
</dbReference>
<dbReference type="Pfam" id="PF08279">
    <property type="entry name" value="HTH_11"/>
    <property type="match status" value="1"/>
</dbReference>
<dbReference type="InterPro" id="IPR016842">
    <property type="entry name" value="UCP026546_HTH-CBS"/>
</dbReference>
<dbReference type="Gene3D" id="3.10.580.10">
    <property type="entry name" value="CBS-domain"/>
    <property type="match status" value="1"/>
</dbReference>
<dbReference type="Gene3D" id="1.10.10.10">
    <property type="entry name" value="Winged helix-like DNA-binding domain superfamily/Winged helix DNA-binding domain"/>
    <property type="match status" value="1"/>
</dbReference>
<reference evidence="4 5" key="1">
    <citation type="submission" date="2017-06" db="EMBL/GenBank/DDBJ databases">
        <title>Draft Genome Sequence of Natranaerobius trueperi halophilic, alkalithermophilic bacteria from soda lakes.</title>
        <authorList>
            <person name="Zhao B."/>
        </authorList>
    </citation>
    <scope>NUCLEOTIDE SEQUENCE [LARGE SCALE GENOMIC DNA]</scope>
    <source>
        <strain evidence="4 5">DSM 18760</strain>
    </source>
</reference>
<protein>
    <submittedName>
        <fullName evidence="4">Transcriptional regulator</fullName>
    </submittedName>
</protein>
<dbReference type="SMART" id="SM00116">
    <property type="entry name" value="CBS"/>
    <property type="match status" value="2"/>
</dbReference>
<dbReference type="PIRSF" id="PIRSF026546">
    <property type="entry name" value="UCP026546_CBS_YqzB"/>
    <property type="match status" value="1"/>
</dbReference>
<accession>A0A226BVR8</accession>
<dbReference type="InterPro" id="IPR051462">
    <property type="entry name" value="CBS_domain-containing"/>
</dbReference>
<dbReference type="Pfam" id="PF00571">
    <property type="entry name" value="CBS"/>
    <property type="match status" value="2"/>
</dbReference>
<keyword evidence="2" id="KW-0129">CBS domain</keyword>
<dbReference type="PANTHER" id="PTHR48108:SF32">
    <property type="entry name" value="TRANSCRIPTIONAL REPRESSOR CCPN"/>
    <property type="match status" value="1"/>
</dbReference>
<keyword evidence="5" id="KW-1185">Reference proteome</keyword>
<organism evidence="4 5">
    <name type="scientific">Natranaerobius trueperi</name>
    <dbReference type="NCBI Taxonomy" id="759412"/>
    <lineage>
        <taxon>Bacteria</taxon>
        <taxon>Bacillati</taxon>
        <taxon>Bacillota</taxon>
        <taxon>Clostridia</taxon>
        <taxon>Natranaerobiales</taxon>
        <taxon>Natranaerobiaceae</taxon>
        <taxon>Natranaerobius</taxon>
    </lineage>
</organism>
<name>A0A226BVR8_9FIRM</name>
<dbReference type="InterPro" id="IPR013196">
    <property type="entry name" value="HTH_11"/>
</dbReference>
<dbReference type="SUPFAM" id="SSF54631">
    <property type="entry name" value="CBS-domain pair"/>
    <property type="match status" value="1"/>
</dbReference>
<dbReference type="CDD" id="cd04617">
    <property type="entry name" value="CBS_pair_CcpN"/>
    <property type="match status" value="1"/>
</dbReference>
<feature type="domain" description="CBS" evidence="3">
    <location>
        <begin position="145"/>
        <end position="207"/>
    </location>
</feature>
<dbReference type="InterPro" id="IPR000644">
    <property type="entry name" value="CBS_dom"/>
</dbReference>
<evidence type="ECO:0000313" key="4">
    <source>
        <dbReference type="EMBL" id="OWZ83083.1"/>
    </source>
</evidence>
<evidence type="ECO:0000256" key="2">
    <source>
        <dbReference type="PROSITE-ProRule" id="PRU00703"/>
    </source>
</evidence>
<evidence type="ECO:0000259" key="3">
    <source>
        <dbReference type="PROSITE" id="PS51371"/>
    </source>
</evidence>
<dbReference type="PANTHER" id="PTHR48108">
    <property type="entry name" value="CBS DOMAIN-CONTAINING PROTEIN CBSX2, CHLOROPLASTIC"/>
    <property type="match status" value="1"/>
</dbReference>
<dbReference type="SUPFAM" id="SSF46785">
    <property type="entry name" value="Winged helix' DNA-binding domain"/>
    <property type="match status" value="1"/>
</dbReference>
<keyword evidence="1" id="KW-0677">Repeat</keyword>
<dbReference type="PROSITE" id="PS51371">
    <property type="entry name" value="CBS"/>
    <property type="match status" value="2"/>
</dbReference>
<evidence type="ECO:0000256" key="1">
    <source>
        <dbReference type="ARBA" id="ARBA00022737"/>
    </source>
</evidence>
<comment type="caution">
    <text evidence="4">The sequence shown here is derived from an EMBL/GenBank/DDBJ whole genome shotgun (WGS) entry which is preliminary data.</text>
</comment>
<sequence length="207" mass="22731">MQLSKRQEDIVNIAKENGPITGEEIASTLNLARATLRPDLSFLTMAGVLEARPKVGYYYTGKGISNVIGEVLKQKKVNEIQGLPVAVNEETSVYDAIVTLFLEDVGTLFVVDNQNILKGVVSRKDFLKITLGDNDLNKLPIGIIMTRSPNVITVKDSDSALLAAKKIQEFQIDCLPVLGKDNDKIDDELVGRISKTHLIKIIAEIDI</sequence>
<proteinExistence type="predicted"/>